<dbReference type="CDD" id="cd00096">
    <property type="entry name" value="Ig"/>
    <property type="match status" value="1"/>
</dbReference>
<dbReference type="InterPro" id="IPR036179">
    <property type="entry name" value="Ig-like_dom_sf"/>
</dbReference>
<keyword evidence="3" id="KW-1185">Reference proteome</keyword>
<dbReference type="Proteomes" id="UP000677054">
    <property type="component" value="Unassembled WGS sequence"/>
</dbReference>
<dbReference type="PROSITE" id="PS50835">
    <property type="entry name" value="IG_LIKE"/>
    <property type="match status" value="1"/>
</dbReference>
<proteinExistence type="predicted"/>
<accession>A0A7R9ADE6</accession>
<dbReference type="InterPro" id="IPR003599">
    <property type="entry name" value="Ig_sub"/>
</dbReference>
<dbReference type="GO" id="GO:0050808">
    <property type="term" value="P:synapse organization"/>
    <property type="evidence" value="ECO:0007669"/>
    <property type="project" value="TreeGrafter"/>
</dbReference>
<dbReference type="OrthoDB" id="5969816at2759"/>
<dbReference type="FunFam" id="2.60.40.10:FF:000533">
    <property type="entry name" value="Uncharacterized protein, isoform A"/>
    <property type="match status" value="1"/>
</dbReference>
<dbReference type="Gene3D" id="2.60.40.10">
    <property type="entry name" value="Immunoglobulins"/>
    <property type="match status" value="1"/>
</dbReference>
<dbReference type="PANTHER" id="PTHR23279:SF36">
    <property type="entry name" value="DEFECTIVE PROBOSCIS EXTENSION RESPONSE 9, ISOFORM A"/>
    <property type="match status" value="1"/>
</dbReference>
<dbReference type="InterPro" id="IPR003598">
    <property type="entry name" value="Ig_sub2"/>
</dbReference>
<dbReference type="PANTHER" id="PTHR23279">
    <property type="entry name" value="DEFECTIVE PROBOSCIS EXTENSION RESPONSE DPR -RELATED"/>
    <property type="match status" value="1"/>
</dbReference>
<dbReference type="GO" id="GO:0032589">
    <property type="term" value="C:neuron projection membrane"/>
    <property type="evidence" value="ECO:0007669"/>
    <property type="project" value="TreeGrafter"/>
</dbReference>
<dbReference type="InterPro" id="IPR007110">
    <property type="entry name" value="Ig-like_dom"/>
</dbReference>
<reference evidence="2" key="1">
    <citation type="submission" date="2020-11" db="EMBL/GenBank/DDBJ databases">
        <authorList>
            <person name="Tran Van P."/>
        </authorList>
    </citation>
    <scope>NUCLEOTIDE SEQUENCE</scope>
</reference>
<sequence>MRSSLTRPSIRKFDGKKLDRVGAGPFVHANAGFDSSEPMGLGLVTSARQSCACRSEALGFPRRRCSVDAVYGNSVEQPSTEIRGSEEDIHVAKGSSITLTCVVRNYPKPPDHVTWFHGDQIINHKSPRGGVIVETEKGEMTTSMLVVLNATPHDSGIYKCRPSNAKEAIAKVHVHTGHLPSPMQIPSAGGSLDLLSIRCLPLVILLTSSHIT</sequence>
<dbReference type="SUPFAM" id="SSF48726">
    <property type="entry name" value="Immunoglobulin"/>
    <property type="match status" value="1"/>
</dbReference>
<dbReference type="EMBL" id="LR903660">
    <property type="protein sequence ID" value="CAD7252134.1"/>
    <property type="molecule type" value="Genomic_DNA"/>
</dbReference>
<gene>
    <name evidence="2" type="ORF">DSTB1V02_LOCUS11895</name>
</gene>
<dbReference type="AlphaFoldDB" id="A0A7R9ADE6"/>
<dbReference type="InterPro" id="IPR013783">
    <property type="entry name" value="Ig-like_fold"/>
</dbReference>
<name>A0A7R9ADE6_9CRUS</name>
<evidence type="ECO:0000313" key="3">
    <source>
        <dbReference type="Proteomes" id="UP000677054"/>
    </source>
</evidence>
<dbReference type="SMART" id="SM00409">
    <property type="entry name" value="IG"/>
    <property type="match status" value="1"/>
</dbReference>
<evidence type="ECO:0000313" key="2">
    <source>
        <dbReference type="EMBL" id="CAD7252134.1"/>
    </source>
</evidence>
<protein>
    <recommendedName>
        <fullName evidence="1">Ig-like domain-containing protein</fullName>
    </recommendedName>
</protein>
<organism evidence="2">
    <name type="scientific">Darwinula stevensoni</name>
    <dbReference type="NCBI Taxonomy" id="69355"/>
    <lineage>
        <taxon>Eukaryota</taxon>
        <taxon>Metazoa</taxon>
        <taxon>Ecdysozoa</taxon>
        <taxon>Arthropoda</taxon>
        <taxon>Crustacea</taxon>
        <taxon>Oligostraca</taxon>
        <taxon>Ostracoda</taxon>
        <taxon>Podocopa</taxon>
        <taxon>Podocopida</taxon>
        <taxon>Darwinulocopina</taxon>
        <taxon>Darwinuloidea</taxon>
        <taxon>Darwinulidae</taxon>
        <taxon>Darwinula</taxon>
    </lineage>
</organism>
<dbReference type="EMBL" id="CAJPEV010004143">
    <property type="protein sequence ID" value="CAG0901251.1"/>
    <property type="molecule type" value="Genomic_DNA"/>
</dbReference>
<dbReference type="Pfam" id="PF13927">
    <property type="entry name" value="Ig_3"/>
    <property type="match status" value="1"/>
</dbReference>
<feature type="domain" description="Ig-like" evidence="1">
    <location>
        <begin position="78"/>
        <end position="170"/>
    </location>
</feature>
<evidence type="ECO:0000259" key="1">
    <source>
        <dbReference type="PROSITE" id="PS50835"/>
    </source>
</evidence>
<dbReference type="SMART" id="SM00408">
    <property type="entry name" value="IGc2"/>
    <property type="match status" value="1"/>
</dbReference>
<dbReference type="InterPro" id="IPR037448">
    <property type="entry name" value="Zig-8"/>
</dbReference>